<accession>Q2R221</accession>
<evidence type="ECO:0000256" key="1">
    <source>
        <dbReference type="SAM" id="MobiDB-lite"/>
    </source>
</evidence>
<dbReference type="AlphaFoldDB" id="Q2R221"/>
<reference evidence="2" key="3">
    <citation type="submission" date="2006-01" db="EMBL/GenBank/DDBJ databases">
        <authorList>
            <person name="Buell R."/>
        </authorList>
    </citation>
    <scope>NUCLEOTIDE SEQUENCE</scope>
</reference>
<reference evidence="2" key="2">
    <citation type="submission" date="2005-04" db="EMBL/GenBank/DDBJ databases">
        <authorList>
            <person name="Buell C.R."/>
            <person name="Wing R.A."/>
            <person name="McCombie W.A."/>
            <person name="Ouyang S."/>
        </authorList>
    </citation>
    <scope>NUCLEOTIDE SEQUENCE</scope>
</reference>
<gene>
    <name evidence="2" type="ordered locus">LOC_Os11g37290</name>
</gene>
<protein>
    <submittedName>
        <fullName evidence="2">Uncharacterized protein</fullName>
    </submittedName>
</protein>
<evidence type="ECO:0000313" key="2">
    <source>
        <dbReference type="EMBL" id="ABA94558.1"/>
    </source>
</evidence>
<feature type="region of interest" description="Disordered" evidence="1">
    <location>
        <begin position="1"/>
        <end position="31"/>
    </location>
</feature>
<dbReference type="EMBL" id="DP000010">
    <property type="protein sequence ID" value="ABA94558.1"/>
    <property type="molecule type" value="Genomic_DNA"/>
</dbReference>
<name>Q2R221_ORYSJ</name>
<proteinExistence type="predicted"/>
<sequence>MARVATDSGDTGGPFIGARRRRRRPTATGDAMEEGVYAACGTAGVEAARADVKERGRSSNRSSGSSKPYCMESISVVFAGPRHRIVAVVRCGLGDIDRGRTAMMTYEACRSVASRRAGTGCDDALDYLNFDRCR</sequence>
<reference evidence="2" key="1">
    <citation type="journal article" date="2005" name="BMC Biol.">
        <title>The sequence of rice chromosomes 11 and 12, rich in disease resistance genes and recent gene duplications.</title>
        <authorList>
            <consortium name="The rice chromosomes 11 and 12 sequencing consortia"/>
        </authorList>
    </citation>
    <scope>NUCLEOTIDE SEQUENCE [LARGE SCALE GENOMIC DNA]</scope>
</reference>
<organism evidence="2">
    <name type="scientific">Oryza sativa subsp. japonica</name>
    <name type="common">Rice</name>
    <dbReference type="NCBI Taxonomy" id="39947"/>
    <lineage>
        <taxon>Eukaryota</taxon>
        <taxon>Viridiplantae</taxon>
        <taxon>Streptophyta</taxon>
        <taxon>Embryophyta</taxon>
        <taxon>Tracheophyta</taxon>
        <taxon>Spermatophyta</taxon>
        <taxon>Magnoliopsida</taxon>
        <taxon>Liliopsida</taxon>
        <taxon>Poales</taxon>
        <taxon>Poaceae</taxon>
        <taxon>BOP clade</taxon>
        <taxon>Oryzoideae</taxon>
        <taxon>Oryzeae</taxon>
        <taxon>Oryzinae</taxon>
        <taxon>Oryza</taxon>
        <taxon>Oryza sativa</taxon>
    </lineage>
</organism>